<feature type="domain" description="PEP-utilising enzyme mobile" evidence="1">
    <location>
        <begin position="529"/>
        <end position="599"/>
    </location>
</feature>
<reference evidence="2 3" key="1">
    <citation type="submission" date="2019-05" db="EMBL/GenBank/DDBJ databases">
        <authorList>
            <person name="Lee S.D."/>
        </authorList>
    </citation>
    <scope>NUCLEOTIDE SEQUENCE [LARGE SCALE GENOMIC DNA]</scope>
    <source>
        <strain evidence="2 3">YC2-7</strain>
    </source>
</reference>
<dbReference type="NCBIfam" id="NF006150">
    <property type="entry name" value="PRK08296.1-2"/>
    <property type="match status" value="1"/>
</dbReference>
<dbReference type="GO" id="GO:0016772">
    <property type="term" value="F:transferase activity, transferring phosphorus-containing groups"/>
    <property type="evidence" value="ECO:0007669"/>
    <property type="project" value="InterPro"/>
</dbReference>
<dbReference type="Proteomes" id="UP000535543">
    <property type="component" value="Unassembled WGS sequence"/>
</dbReference>
<dbReference type="Gene3D" id="3.50.30.10">
    <property type="entry name" value="Phosphohistidine domain"/>
    <property type="match status" value="1"/>
</dbReference>
<evidence type="ECO:0000313" key="3">
    <source>
        <dbReference type="Proteomes" id="UP000535543"/>
    </source>
</evidence>
<sequence length="606" mass="68318">MSAPLKTFPKPSQLPVPAGAEGWEKLYPYNLVFQNLSGAEDEKFWFCDSQHWPTVFKPFETIGGEFAVKCLGQYNTRHLLIPPANGIEFKIHLGYLYMSPVAVPEDQMAARAPEFERRAGHYFQNWNSLLDNWKIKVRATIDEMEALQFKSLPDVVPFDDIVSGKAKDGSEVLMENYDRLIQLCYQNWQYHFEFLNLGYLAYLDFFGFCKEIFPGIADQSIAKMVQGVDMELFRPDDELKKLAALAIELGVDALLADTDDVAGTLERIANADNGQQWVDAYTAAQDPWFNFTVGNGFYGHDKYWLEHQEIPLGYIKDYVRRLHDGHQIMRPVAELTEERERIYTEYRDLTDGDTRALFEAKHQLASTAYPYVENHNFYIEHWTMGVFWRKVRELGQVFADAGFWADRSDMLYLTRGEVRDAIFDLVTGWAVGADATGPHYWPAEIERRRVIIDALSSQRPQPALNTPPERITEPFTMMLYGITTEQVEQWLAKDSGSDDGALTGMAASPGVVEGIARVVTHADQLGEVQEDEILVATITAPSWGPIFGKIKAVVTDIGGMMSHAAIVCREYGLPAVTGTGSGSTTITTGQVIRVDGNTGRVEVLER</sequence>
<comment type="caution">
    <text evidence="2">The sequence shown here is derived from an EMBL/GenBank/DDBJ whole genome shotgun (WGS) entry which is preliminary data.</text>
</comment>
<dbReference type="InterPro" id="IPR008279">
    <property type="entry name" value="PEP-util_enz_mobile_dom"/>
</dbReference>
<name>A0A848KF35_9NOCA</name>
<dbReference type="PANTHER" id="PTHR43615:SF1">
    <property type="entry name" value="PPDK_N DOMAIN-CONTAINING PROTEIN"/>
    <property type="match status" value="1"/>
</dbReference>
<dbReference type="RefSeq" id="WP_169587094.1">
    <property type="nucleotide sequence ID" value="NZ_VCQU01000003.1"/>
</dbReference>
<dbReference type="EMBL" id="VCQU01000003">
    <property type="protein sequence ID" value="NMN95754.1"/>
    <property type="molecule type" value="Genomic_DNA"/>
</dbReference>
<keyword evidence="3" id="KW-1185">Reference proteome</keyword>
<reference evidence="2 3" key="2">
    <citation type="submission" date="2020-06" db="EMBL/GenBank/DDBJ databases">
        <title>Antribacter stalactiti gen. nov., sp. nov., a new member of the family Nacardiaceae isolated from a cave.</title>
        <authorList>
            <person name="Kim I.S."/>
        </authorList>
    </citation>
    <scope>NUCLEOTIDE SEQUENCE [LARGE SCALE GENOMIC DNA]</scope>
    <source>
        <strain evidence="2 3">YC2-7</strain>
    </source>
</reference>
<protein>
    <recommendedName>
        <fullName evidence="1">PEP-utilising enzyme mobile domain-containing protein</fullName>
    </recommendedName>
</protein>
<dbReference type="Pfam" id="PF00391">
    <property type="entry name" value="PEP-utilizers"/>
    <property type="match status" value="1"/>
</dbReference>
<evidence type="ECO:0000313" key="2">
    <source>
        <dbReference type="EMBL" id="NMN95754.1"/>
    </source>
</evidence>
<evidence type="ECO:0000259" key="1">
    <source>
        <dbReference type="Pfam" id="PF00391"/>
    </source>
</evidence>
<dbReference type="AlphaFoldDB" id="A0A848KF35"/>
<dbReference type="PANTHER" id="PTHR43615">
    <property type="entry name" value="PHOSPHOENOLPYRUVATE SYNTHASE-RELATED"/>
    <property type="match status" value="1"/>
</dbReference>
<organism evidence="2 3">
    <name type="scientific">Antrihabitans stalactiti</name>
    <dbReference type="NCBI Taxonomy" id="2584121"/>
    <lineage>
        <taxon>Bacteria</taxon>
        <taxon>Bacillati</taxon>
        <taxon>Actinomycetota</taxon>
        <taxon>Actinomycetes</taxon>
        <taxon>Mycobacteriales</taxon>
        <taxon>Nocardiaceae</taxon>
        <taxon>Antrihabitans</taxon>
    </lineage>
</organism>
<dbReference type="SUPFAM" id="SSF52009">
    <property type="entry name" value="Phosphohistidine domain"/>
    <property type="match status" value="1"/>
</dbReference>
<dbReference type="NCBIfam" id="NF006153">
    <property type="entry name" value="PRK08296.1-5"/>
    <property type="match status" value="1"/>
</dbReference>
<proteinExistence type="predicted"/>
<dbReference type="InterPro" id="IPR051549">
    <property type="entry name" value="PEP_Utilizing_Enz"/>
</dbReference>
<gene>
    <name evidence="2" type="ORF">FGL95_11985</name>
</gene>
<accession>A0A848KF35</accession>
<dbReference type="InterPro" id="IPR036637">
    <property type="entry name" value="Phosphohistidine_dom_sf"/>
</dbReference>